<comment type="caution">
    <text evidence="7">The sequence shown here is derived from an EMBL/GenBank/DDBJ whole genome shotgun (WGS) entry which is preliminary data.</text>
</comment>
<dbReference type="GO" id="GO:0006450">
    <property type="term" value="P:regulation of translational fidelity"/>
    <property type="evidence" value="ECO:0007669"/>
    <property type="project" value="InterPro"/>
</dbReference>
<dbReference type="GO" id="GO:0006412">
    <property type="term" value="P:translation"/>
    <property type="evidence" value="ECO:0007669"/>
    <property type="project" value="UniProtKB-UniRule"/>
</dbReference>
<dbReference type="EC" id="6.3.5.-" evidence="6"/>
<comment type="function">
    <text evidence="3 6">Allows the formation of correctly charged Asn-tRNA(Asn) or Gln-tRNA(Gln) through the transamidation of misacylated Asp-tRNA(Asn) or Glu-tRNA(Gln) in organisms which lack either or both of asparaginyl-tRNA or glutaminyl-tRNA synthetases. The reaction takes place in the presence of glutamine and ATP through an activated phospho-Asp-tRNA(Asn) or phospho-Glu-tRNA(Gln).</text>
</comment>
<comment type="subunit">
    <text evidence="2 6">Heterotrimer of A, B and C subunits.</text>
</comment>
<dbReference type="GO" id="GO:0050566">
    <property type="term" value="F:asparaginyl-tRNA synthase (glutamine-hydrolyzing) activity"/>
    <property type="evidence" value="ECO:0007669"/>
    <property type="project" value="RHEA"/>
</dbReference>
<protein>
    <recommendedName>
        <fullName evidence="6">Aspartyl/glutamyl-tRNA(Asn/Gln) amidotransferase subunit C</fullName>
        <shortName evidence="6">Asp/Glu-ADT subunit C</shortName>
        <ecNumber evidence="6">6.3.5.-</ecNumber>
    </recommendedName>
</protein>
<dbReference type="PATRIC" id="fig|1121290.3.peg.1146"/>
<evidence type="ECO:0000256" key="1">
    <source>
        <dbReference type="ARBA" id="ARBA00010757"/>
    </source>
</evidence>
<dbReference type="PANTHER" id="PTHR15004">
    <property type="entry name" value="GLUTAMYL-TRNA(GLN) AMIDOTRANSFERASE SUBUNIT C, MITOCHONDRIAL"/>
    <property type="match status" value="1"/>
</dbReference>
<dbReference type="GO" id="GO:0070681">
    <property type="term" value="P:glutaminyl-tRNAGln biosynthesis via transamidation"/>
    <property type="evidence" value="ECO:0007669"/>
    <property type="project" value="TreeGrafter"/>
</dbReference>
<dbReference type="PANTHER" id="PTHR15004:SF0">
    <property type="entry name" value="GLUTAMYL-TRNA(GLN) AMIDOTRANSFERASE SUBUNIT C, MITOCHONDRIAL"/>
    <property type="match status" value="1"/>
</dbReference>
<comment type="similarity">
    <text evidence="1 6">Belongs to the GatC family.</text>
</comment>
<evidence type="ECO:0000313" key="7">
    <source>
        <dbReference type="EMBL" id="OFI06241.1"/>
    </source>
</evidence>
<dbReference type="SUPFAM" id="SSF141000">
    <property type="entry name" value="Glu-tRNAGln amidotransferase C subunit"/>
    <property type="match status" value="1"/>
</dbReference>
<keyword evidence="6 7" id="KW-0436">Ligase</keyword>
<evidence type="ECO:0000313" key="8">
    <source>
        <dbReference type="Proteomes" id="UP000175744"/>
    </source>
</evidence>
<dbReference type="GO" id="GO:0016740">
    <property type="term" value="F:transferase activity"/>
    <property type="evidence" value="ECO:0007669"/>
    <property type="project" value="UniProtKB-KW"/>
</dbReference>
<name>A0A1E8EZU0_9CLOT</name>
<dbReference type="EMBL" id="LZFO01000013">
    <property type="protein sequence ID" value="OFI06241.1"/>
    <property type="molecule type" value="Genomic_DNA"/>
</dbReference>
<comment type="catalytic activity">
    <reaction evidence="4 6">
        <text>L-aspartyl-tRNA(Asn) + L-glutamine + ATP + H2O = L-asparaginyl-tRNA(Asn) + L-glutamate + ADP + phosphate + 2 H(+)</text>
        <dbReference type="Rhea" id="RHEA:14513"/>
        <dbReference type="Rhea" id="RHEA-COMP:9674"/>
        <dbReference type="Rhea" id="RHEA-COMP:9677"/>
        <dbReference type="ChEBI" id="CHEBI:15377"/>
        <dbReference type="ChEBI" id="CHEBI:15378"/>
        <dbReference type="ChEBI" id="CHEBI:29985"/>
        <dbReference type="ChEBI" id="CHEBI:30616"/>
        <dbReference type="ChEBI" id="CHEBI:43474"/>
        <dbReference type="ChEBI" id="CHEBI:58359"/>
        <dbReference type="ChEBI" id="CHEBI:78515"/>
        <dbReference type="ChEBI" id="CHEBI:78516"/>
        <dbReference type="ChEBI" id="CHEBI:456216"/>
    </reaction>
</comment>
<accession>A0A1E8EZU0</accession>
<dbReference type="InterPro" id="IPR003837">
    <property type="entry name" value="GatC"/>
</dbReference>
<evidence type="ECO:0000256" key="5">
    <source>
        <dbReference type="ARBA" id="ARBA00047913"/>
    </source>
</evidence>
<gene>
    <name evidence="6 7" type="primary">gatC</name>
    <name evidence="7" type="ORF">CLOACE_11400</name>
</gene>
<keyword evidence="6" id="KW-0547">Nucleotide-binding</keyword>
<evidence type="ECO:0000256" key="2">
    <source>
        <dbReference type="ARBA" id="ARBA00011123"/>
    </source>
</evidence>
<dbReference type="OrthoDB" id="9813938at2"/>
<dbReference type="STRING" id="1121290.CLAOCE_11400"/>
<keyword evidence="8" id="KW-1185">Reference proteome</keyword>
<evidence type="ECO:0000256" key="6">
    <source>
        <dbReference type="HAMAP-Rule" id="MF_00122"/>
    </source>
</evidence>
<keyword evidence="6" id="KW-0067">ATP-binding</keyword>
<keyword evidence="6" id="KW-0648">Protein biosynthesis</keyword>
<dbReference type="GO" id="GO:0005524">
    <property type="term" value="F:ATP binding"/>
    <property type="evidence" value="ECO:0007669"/>
    <property type="project" value="UniProtKB-KW"/>
</dbReference>
<proteinExistence type="inferred from homology"/>
<dbReference type="AlphaFoldDB" id="A0A1E8EZU0"/>
<dbReference type="HAMAP" id="MF_00122">
    <property type="entry name" value="GatC"/>
    <property type="match status" value="1"/>
</dbReference>
<sequence length="97" mass="11438">MAVLKKDVEYVAELARLSFDEKEKEELVNDLNKVLGYMEKLNELDTDNEEIIVNPYYIENKFREDEVKESMPLKDVLENSPQNLEEYVVVPQIIEDN</sequence>
<dbReference type="InterPro" id="IPR036113">
    <property type="entry name" value="Asp/Glu-ADT_sf_sub_c"/>
</dbReference>
<evidence type="ECO:0000256" key="3">
    <source>
        <dbReference type="ARBA" id="ARBA00024799"/>
    </source>
</evidence>
<dbReference type="NCBIfam" id="TIGR00135">
    <property type="entry name" value="gatC"/>
    <property type="match status" value="1"/>
</dbReference>
<dbReference type="GO" id="GO:0050567">
    <property type="term" value="F:glutaminyl-tRNA synthase (glutamine-hydrolyzing) activity"/>
    <property type="evidence" value="ECO:0007669"/>
    <property type="project" value="UniProtKB-UniRule"/>
</dbReference>
<keyword evidence="7" id="KW-0808">Transferase</keyword>
<evidence type="ECO:0000256" key="4">
    <source>
        <dbReference type="ARBA" id="ARBA00047380"/>
    </source>
</evidence>
<organism evidence="7 8">
    <name type="scientific">Clostridium acetireducens DSM 10703</name>
    <dbReference type="NCBI Taxonomy" id="1121290"/>
    <lineage>
        <taxon>Bacteria</taxon>
        <taxon>Bacillati</taxon>
        <taxon>Bacillota</taxon>
        <taxon>Clostridia</taxon>
        <taxon>Eubacteriales</taxon>
        <taxon>Clostridiaceae</taxon>
        <taxon>Clostridium</taxon>
    </lineage>
</organism>
<dbReference type="Gene3D" id="1.10.20.60">
    <property type="entry name" value="Glu-tRNAGln amidotransferase C subunit, N-terminal domain"/>
    <property type="match status" value="1"/>
</dbReference>
<dbReference type="Pfam" id="PF02686">
    <property type="entry name" value="GatC"/>
    <property type="match status" value="1"/>
</dbReference>
<comment type="catalytic activity">
    <reaction evidence="5 6">
        <text>L-glutamyl-tRNA(Gln) + L-glutamine + ATP + H2O = L-glutaminyl-tRNA(Gln) + L-glutamate + ADP + phosphate + H(+)</text>
        <dbReference type="Rhea" id="RHEA:17521"/>
        <dbReference type="Rhea" id="RHEA-COMP:9681"/>
        <dbReference type="Rhea" id="RHEA-COMP:9684"/>
        <dbReference type="ChEBI" id="CHEBI:15377"/>
        <dbReference type="ChEBI" id="CHEBI:15378"/>
        <dbReference type="ChEBI" id="CHEBI:29985"/>
        <dbReference type="ChEBI" id="CHEBI:30616"/>
        <dbReference type="ChEBI" id="CHEBI:43474"/>
        <dbReference type="ChEBI" id="CHEBI:58359"/>
        <dbReference type="ChEBI" id="CHEBI:78520"/>
        <dbReference type="ChEBI" id="CHEBI:78521"/>
        <dbReference type="ChEBI" id="CHEBI:456216"/>
    </reaction>
</comment>
<reference evidence="7 8" key="1">
    <citation type="submission" date="2016-06" db="EMBL/GenBank/DDBJ databases">
        <title>Genome sequence of Clostridium acetireducens DSM 10703.</title>
        <authorList>
            <person name="Poehlein A."/>
            <person name="Fluechter S."/>
            <person name="Duerre P."/>
            <person name="Daniel R."/>
        </authorList>
    </citation>
    <scope>NUCLEOTIDE SEQUENCE [LARGE SCALE GENOMIC DNA]</scope>
    <source>
        <strain evidence="7 8">DSM 10703</strain>
    </source>
</reference>
<dbReference type="RefSeq" id="WP_070110106.1">
    <property type="nucleotide sequence ID" value="NZ_LZFO01000013.1"/>
</dbReference>
<dbReference type="Proteomes" id="UP000175744">
    <property type="component" value="Unassembled WGS sequence"/>
</dbReference>